<feature type="domain" description="D-isomer specific 2-hydroxyacid dehydrogenase NAD-binding" evidence="6">
    <location>
        <begin position="194"/>
        <end position="356"/>
    </location>
</feature>
<dbReference type="Gene3D" id="3.40.50.720">
    <property type="entry name" value="NAD(P)-binding Rossmann-like Domain"/>
    <property type="match status" value="2"/>
</dbReference>
<dbReference type="Pfam" id="PF00389">
    <property type="entry name" value="2-Hacid_dh"/>
    <property type="match status" value="1"/>
</dbReference>
<dbReference type="InterPro" id="IPR029752">
    <property type="entry name" value="D-isomer_DH_CS1"/>
</dbReference>
<dbReference type="InterPro" id="IPR029753">
    <property type="entry name" value="D-isomer_DH_CS"/>
</dbReference>
<gene>
    <name evidence="7" type="ORF">CCMP2556_LOCUS53670</name>
</gene>
<dbReference type="PANTHER" id="PTHR43761">
    <property type="entry name" value="D-ISOMER SPECIFIC 2-HYDROXYACID DEHYDROGENASE FAMILY PROTEIN (AFU_ORTHOLOGUE AFUA_1G13630)"/>
    <property type="match status" value="1"/>
</dbReference>
<protein>
    <recommendedName>
        <fullName evidence="9">Phosphoglycerate dehydrogenase</fullName>
    </recommendedName>
</protein>
<dbReference type="SUPFAM" id="SSF51735">
    <property type="entry name" value="NAD(P)-binding Rossmann-fold domains"/>
    <property type="match status" value="1"/>
</dbReference>
<feature type="domain" description="D-isomer specific 2-hydroxyacid dehydrogenase catalytic" evidence="5">
    <location>
        <begin position="85"/>
        <end position="403"/>
    </location>
</feature>
<keyword evidence="8" id="KW-1185">Reference proteome</keyword>
<evidence type="ECO:0000256" key="2">
    <source>
        <dbReference type="ARBA" id="ARBA00023002"/>
    </source>
</evidence>
<dbReference type="PANTHER" id="PTHR43761:SF1">
    <property type="entry name" value="D-ISOMER SPECIFIC 2-HYDROXYACID DEHYDROGENASE CATALYTIC DOMAIN-CONTAINING PROTEIN-RELATED"/>
    <property type="match status" value="1"/>
</dbReference>
<evidence type="ECO:0008006" key="9">
    <source>
        <dbReference type="Google" id="ProtNLM"/>
    </source>
</evidence>
<organism evidence="7 8">
    <name type="scientific">Durusdinium trenchii</name>
    <dbReference type="NCBI Taxonomy" id="1381693"/>
    <lineage>
        <taxon>Eukaryota</taxon>
        <taxon>Sar</taxon>
        <taxon>Alveolata</taxon>
        <taxon>Dinophyceae</taxon>
        <taxon>Suessiales</taxon>
        <taxon>Symbiodiniaceae</taxon>
        <taxon>Durusdinium</taxon>
    </lineage>
</organism>
<comment type="similarity">
    <text evidence="1 4">Belongs to the D-isomer specific 2-hydroxyacid dehydrogenase family.</text>
</comment>
<keyword evidence="2 4" id="KW-0560">Oxidoreductase</keyword>
<dbReference type="Proteomes" id="UP001642484">
    <property type="component" value="Unassembled WGS sequence"/>
</dbReference>
<dbReference type="SUPFAM" id="SSF52283">
    <property type="entry name" value="Formate/glycerate dehydrogenase catalytic domain-like"/>
    <property type="match status" value="1"/>
</dbReference>
<dbReference type="InterPro" id="IPR050418">
    <property type="entry name" value="D-iso_2-hydroxyacid_DH_PdxB"/>
</dbReference>
<dbReference type="InterPro" id="IPR036291">
    <property type="entry name" value="NAD(P)-bd_dom_sf"/>
</dbReference>
<name>A0ABP0SV03_9DINO</name>
<evidence type="ECO:0000256" key="1">
    <source>
        <dbReference type="ARBA" id="ARBA00005854"/>
    </source>
</evidence>
<evidence type="ECO:0000313" key="8">
    <source>
        <dbReference type="Proteomes" id="UP001642484"/>
    </source>
</evidence>
<dbReference type="InterPro" id="IPR006139">
    <property type="entry name" value="D-isomer_2_OHA_DH_cat_dom"/>
</dbReference>
<accession>A0ABP0SV03</accession>
<reference evidence="7 8" key="1">
    <citation type="submission" date="2024-02" db="EMBL/GenBank/DDBJ databases">
        <authorList>
            <person name="Chen Y."/>
            <person name="Shah S."/>
            <person name="Dougan E. K."/>
            <person name="Thang M."/>
            <person name="Chan C."/>
        </authorList>
    </citation>
    <scope>NUCLEOTIDE SEQUENCE [LARGE SCALE GENOMIC DNA]</scope>
</reference>
<keyword evidence="3" id="KW-0520">NAD</keyword>
<evidence type="ECO:0000259" key="6">
    <source>
        <dbReference type="Pfam" id="PF02826"/>
    </source>
</evidence>
<evidence type="ECO:0000256" key="4">
    <source>
        <dbReference type="RuleBase" id="RU003719"/>
    </source>
</evidence>
<proteinExistence type="inferred from homology"/>
<dbReference type="PROSITE" id="PS00671">
    <property type="entry name" value="D_2_HYDROXYACID_DH_3"/>
    <property type="match status" value="1"/>
</dbReference>
<dbReference type="Pfam" id="PF02826">
    <property type="entry name" value="2-Hacid_dh_C"/>
    <property type="match status" value="1"/>
</dbReference>
<evidence type="ECO:0000313" key="7">
    <source>
        <dbReference type="EMBL" id="CAK9115954.1"/>
    </source>
</evidence>
<dbReference type="InterPro" id="IPR006140">
    <property type="entry name" value="D-isomer_DH_NAD-bd"/>
</dbReference>
<evidence type="ECO:0000259" key="5">
    <source>
        <dbReference type="Pfam" id="PF00389"/>
    </source>
</evidence>
<dbReference type="EMBL" id="CAXAMN010028273">
    <property type="protein sequence ID" value="CAK9115954.1"/>
    <property type="molecule type" value="Genomic_DNA"/>
</dbReference>
<dbReference type="PROSITE" id="PS00065">
    <property type="entry name" value="D_2_HYDROXYACID_DH_1"/>
    <property type="match status" value="1"/>
</dbReference>
<sequence>MKWSPRPFQRPAIRTPEVPSLRYPAARLPASRAARSCTSSCERLATSRAQWALVAALSARNASLPSRALRRTASRASQEASGCPVLFLDPVRPSVSSRLAERERPARPVEVSFRGDETVPEALNRVQPEVVVVRSSKLKEEQLDAAKTGCERLQLVMRAGAGVDNIAVPILTQRGIRVANAQGANAVAVAELTMAHLLNLDRRLSDQVESLRWGEWRRLDFAKGCRGLYGQTLAVLGAGNIGREVIRRALAFGMRVRAWSRSPPKDPLKDVEYCTTPEEAADGADAMTIHLPLSKTTRHLVGRSLLQKLKPGALLVNMSRGGVVNEAELLEAIEVHGLRAGLDVYAHEPGANDRTFQDEAIMASSGVYGTHHTGARTEQAAQAVEDAILEVISAYLEGRPIPGQLAPI</sequence>
<evidence type="ECO:0000256" key="3">
    <source>
        <dbReference type="ARBA" id="ARBA00023027"/>
    </source>
</evidence>
<comment type="caution">
    <text evidence="7">The sequence shown here is derived from an EMBL/GenBank/DDBJ whole genome shotgun (WGS) entry which is preliminary data.</text>
</comment>